<protein>
    <submittedName>
        <fullName evidence="1">Uncharacterized protein</fullName>
    </submittedName>
</protein>
<dbReference type="Proteomes" id="UP001558613">
    <property type="component" value="Unassembled WGS sequence"/>
</dbReference>
<name>A0ABR3L8P1_9TELE</name>
<keyword evidence="2" id="KW-1185">Reference proteome</keyword>
<proteinExistence type="predicted"/>
<dbReference type="EMBL" id="JAYMGO010000023">
    <property type="protein sequence ID" value="KAL1249274.1"/>
    <property type="molecule type" value="Genomic_DNA"/>
</dbReference>
<organism evidence="1 2">
    <name type="scientific">Cirrhinus molitorella</name>
    <name type="common">mud carp</name>
    <dbReference type="NCBI Taxonomy" id="172907"/>
    <lineage>
        <taxon>Eukaryota</taxon>
        <taxon>Metazoa</taxon>
        <taxon>Chordata</taxon>
        <taxon>Craniata</taxon>
        <taxon>Vertebrata</taxon>
        <taxon>Euteleostomi</taxon>
        <taxon>Actinopterygii</taxon>
        <taxon>Neopterygii</taxon>
        <taxon>Teleostei</taxon>
        <taxon>Ostariophysi</taxon>
        <taxon>Cypriniformes</taxon>
        <taxon>Cyprinidae</taxon>
        <taxon>Labeoninae</taxon>
        <taxon>Labeonini</taxon>
        <taxon>Cirrhinus</taxon>
    </lineage>
</organism>
<comment type="caution">
    <text evidence="1">The sequence shown here is derived from an EMBL/GenBank/DDBJ whole genome shotgun (WGS) entry which is preliminary data.</text>
</comment>
<evidence type="ECO:0000313" key="1">
    <source>
        <dbReference type="EMBL" id="KAL1249274.1"/>
    </source>
</evidence>
<sequence>MDLTEITSFYKSVLQAWAKTFKIKRVIEIPKYWVLEEPFFHKPVVHGKLMSSRSVQENMLRRNCTKLKDLINPDGWKSVEDIMFFTGLRSSRLAMRFLDEIRSFLPGHYREVIQREDLNEQTDFSPQKLLISSTCDASVSEDQPEEGSAISETWTIDEMSKKNMYNLCVKTVNKEALKEWQPLKWTRWFGPNFPLRDQWRSLYKFPLEKRSGDLQWRLIYRAIATNRHVALLNPAVSGEYEDYDTKPTPGHADIFDTTDITTMYNRPGNACKKGKFARAEKYVEDDIHKTGVYAEAGVGRAHAEYSVFEAEAKGPNASAGAEISGVGAGAMARAEIASASAKAGPVGVKVGLGFDTGLSAGLDGVEAKVLGTGFSVGKKTSVSVLGNEASCSVM</sequence>
<gene>
    <name evidence="1" type="ORF">QQF64_020279</name>
</gene>
<reference evidence="1 2" key="1">
    <citation type="submission" date="2023-09" db="EMBL/GenBank/DDBJ databases">
        <authorList>
            <person name="Wang M."/>
        </authorList>
    </citation>
    <scope>NUCLEOTIDE SEQUENCE [LARGE SCALE GENOMIC DNA]</scope>
    <source>
        <strain evidence="1">GT-2023</strain>
        <tissue evidence="1">Liver</tissue>
    </source>
</reference>
<evidence type="ECO:0000313" key="2">
    <source>
        <dbReference type="Proteomes" id="UP001558613"/>
    </source>
</evidence>
<accession>A0ABR3L8P1</accession>